<organism evidence="2 3">
    <name type="scientific">Sphingomonas insulae</name>
    <dbReference type="NCBI Taxonomy" id="424800"/>
    <lineage>
        <taxon>Bacteria</taxon>
        <taxon>Pseudomonadati</taxon>
        <taxon>Pseudomonadota</taxon>
        <taxon>Alphaproteobacteria</taxon>
        <taxon>Sphingomonadales</taxon>
        <taxon>Sphingomonadaceae</taxon>
        <taxon>Sphingomonas</taxon>
    </lineage>
</organism>
<accession>A0ABN1HRG8</accession>
<proteinExistence type="predicted"/>
<comment type="caution">
    <text evidence="2">The sequence shown here is derived from an EMBL/GenBank/DDBJ whole genome shotgun (WGS) entry which is preliminary data.</text>
</comment>
<evidence type="ECO:0000313" key="3">
    <source>
        <dbReference type="Proteomes" id="UP001500238"/>
    </source>
</evidence>
<keyword evidence="3" id="KW-1185">Reference proteome</keyword>
<dbReference type="NCBIfam" id="TIGR04433">
    <property type="entry name" value="UrcA_uranyl"/>
    <property type="match status" value="1"/>
</dbReference>
<dbReference type="Proteomes" id="UP001500238">
    <property type="component" value="Unassembled WGS sequence"/>
</dbReference>
<name>A0ABN1HRG8_9SPHN</name>
<gene>
    <name evidence="2" type="ORF">GCM10009102_12050</name>
</gene>
<sequence>MTTLFRVATAALALSCLSSGALASPAVDTFTIRVSHVGLDLHTADGRRRFDARVRRAARSACAAPGASLVEQRHARLCMAELRSDAARQVAARFDDTGIRLASVAR</sequence>
<feature type="signal peptide" evidence="1">
    <location>
        <begin position="1"/>
        <end position="23"/>
    </location>
</feature>
<evidence type="ECO:0000256" key="1">
    <source>
        <dbReference type="SAM" id="SignalP"/>
    </source>
</evidence>
<protein>
    <recommendedName>
        <fullName evidence="4">UrcA family protein</fullName>
    </recommendedName>
</protein>
<evidence type="ECO:0000313" key="2">
    <source>
        <dbReference type="EMBL" id="GAA0664246.1"/>
    </source>
</evidence>
<feature type="chain" id="PRO_5045118605" description="UrcA family protein" evidence="1">
    <location>
        <begin position="24"/>
        <end position="106"/>
    </location>
</feature>
<dbReference type="EMBL" id="BAAAES010000007">
    <property type="protein sequence ID" value="GAA0664246.1"/>
    <property type="molecule type" value="Genomic_DNA"/>
</dbReference>
<keyword evidence="1" id="KW-0732">Signal</keyword>
<evidence type="ECO:0008006" key="4">
    <source>
        <dbReference type="Google" id="ProtNLM"/>
    </source>
</evidence>
<dbReference type="RefSeq" id="WP_163958837.1">
    <property type="nucleotide sequence ID" value="NZ_BAAAES010000007.1"/>
</dbReference>
<dbReference type="InterPro" id="IPR030972">
    <property type="entry name" value="UrcA_uranyl"/>
</dbReference>
<reference evidence="2 3" key="1">
    <citation type="journal article" date="2019" name="Int. J. Syst. Evol. Microbiol.">
        <title>The Global Catalogue of Microorganisms (GCM) 10K type strain sequencing project: providing services to taxonomists for standard genome sequencing and annotation.</title>
        <authorList>
            <consortium name="The Broad Institute Genomics Platform"/>
            <consortium name="The Broad Institute Genome Sequencing Center for Infectious Disease"/>
            <person name="Wu L."/>
            <person name="Ma J."/>
        </authorList>
    </citation>
    <scope>NUCLEOTIDE SEQUENCE [LARGE SCALE GENOMIC DNA]</scope>
    <source>
        <strain evidence="2 3">JCM 14603</strain>
    </source>
</reference>